<accession>A0ABP8K2U3</accession>
<comment type="caution">
    <text evidence="1">The sequence shown here is derived from an EMBL/GenBank/DDBJ whole genome shotgun (WGS) entry which is preliminary data.</text>
</comment>
<keyword evidence="2" id="KW-1185">Reference proteome</keyword>
<evidence type="ECO:0008006" key="3">
    <source>
        <dbReference type="Google" id="ProtNLM"/>
    </source>
</evidence>
<dbReference type="Proteomes" id="UP001500635">
    <property type="component" value="Unassembled WGS sequence"/>
</dbReference>
<proteinExistence type="predicted"/>
<reference evidence="2" key="1">
    <citation type="journal article" date="2019" name="Int. J. Syst. Evol. Microbiol.">
        <title>The Global Catalogue of Microorganisms (GCM) 10K type strain sequencing project: providing services to taxonomists for standard genome sequencing and annotation.</title>
        <authorList>
            <consortium name="The Broad Institute Genomics Platform"/>
            <consortium name="The Broad Institute Genome Sequencing Center for Infectious Disease"/>
            <person name="Wu L."/>
            <person name="Ma J."/>
        </authorList>
    </citation>
    <scope>NUCLEOTIDE SEQUENCE [LARGE SCALE GENOMIC DNA]</scope>
    <source>
        <strain evidence="2">JCM 17688</strain>
    </source>
</reference>
<organism evidence="1 2">
    <name type="scientific">Tsukamurella soli</name>
    <dbReference type="NCBI Taxonomy" id="644556"/>
    <lineage>
        <taxon>Bacteria</taxon>
        <taxon>Bacillati</taxon>
        <taxon>Actinomycetota</taxon>
        <taxon>Actinomycetes</taxon>
        <taxon>Mycobacteriales</taxon>
        <taxon>Tsukamurellaceae</taxon>
        <taxon>Tsukamurella</taxon>
    </lineage>
</organism>
<evidence type="ECO:0000313" key="2">
    <source>
        <dbReference type="Proteomes" id="UP001500635"/>
    </source>
</evidence>
<evidence type="ECO:0000313" key="1">
    <source>
        <dbReference type="EMBL" id="GAA4399646.1"/>
    </source>
</evidence>
<protein>
    <recommendedName>
        <fullName evidence="3">Phage tail protein</fullName>
    </recommendedName>
</protein>
<sequence length="299" mass="33364">MSDYVSILLEGCDGSSWDLISGEQGALLGVKPTGFYDMPMKTYWVPYAFGQQYQSKQAQRRDMVFTVQIGTDTNDPDEWHQIESRWRMAWDYLNESTLVVTTSDGKRTLGVRLLEEPKAAQTAQWEGYDPHCYAQSTYVMTVAAEIPYYIGDLTTTDMTFPAGAGSTQVIDVYNPTDSEMWLEWVLSAPGTWTLPDFSWGQNIYGRAAQDAERTWTLPDLQAGENVSVTSRPDVEPIVSQSGSLVQARTNGQCLMYPVAPHTGGAVPVSWQPDSGDTTSVGYAQLIQQQWHSRPWGSVR</sequence>
<name>A0ABP8K2U3_9ACTN</name>
<gene>
    <name evidence="1" type="ORF">GCM10023147_37310</name>
</gene>
<dbReference type="RefSeq" id="WP_344998810.1">
    <property type="nucleotide sequence ID" value="NZ_BAABFR010000072.1"/>
</dbReference>
<dbReference type="EMBL" id="BAABFR010000072">
    <property type="protein sequence ID" value="GAA4399646.1"/>
    <property type="molecule type" value="Genomic_DNA"/>
</dbReference>